<reference evidence="1" key="1">
    <citation type="submission" date="2021-06" db="EMBL/GenBank/DDBJ databases">
        <title>Collection of gut derived symbiotic bacterial strains cultured from healthy donors.</title>
        <authorList>
            <person name="Lin H."/>
            <person name="Littmann E."/>
            <person name="Pamer E.G."/>
        </authorList>
    </citation>
    <scope>NUCLEOTIDE SEQUENCE</scope>
    <source>
        <strain evidence="1">MSK.21.74</strain>
    </source>
</reference>
<proteinExistence type="predicted"/>
<dbReference type="GO" id="GO:0016301">
    <property type="term" value="F:kinase activity"/>
    <property type="evidence" value="ECO:0007669"/>
    <property type="project" value="UniProtKB-KW"/>
</dbReference>
<accession>A0AAW4MY97</accession>
<organism evidence="1 2">
    <name type="scientific">Segatella copri</name>
    <dbReference type="NCBI Taxonomy" id="165179"/>
    <lineage>
        <taxon>Bacteria</taxon>
        <taxon>Pseudomonadati</taxon>
        <taxon>Bacteroidota</taxon>
        <taxon>Bacteroidia</taxon>
        <taxon>Bacteroidales</taxon>
        <taxon>Prevotellaceae</taxon>
        <taxon>Segatella</taxon>
    </lineage>
</organism>
<dbReference type="RefSeq" id="WP_217314166.1">
    <property type="nucleotide sequence ID" value="NZ_JAHOEA010000028.1"/>
</dbReference>
<name>A0AAW4MY97_9BACT</name>
<comment type="caution">
    <text evidence="1">The sequence shown here is derived from an EMBL/GenBank/DDBJ whole genome shotgun (WGS) entry which is preliminary data.</text>
</comment>
<protein>
    <submittedName>
        <fullName evidence="1">Dephospho-CoA kinase</fullName>
    </submittedName>
</protein>
<keyword evidence="1" id="KW-0808">Transferase</keyword>
<gene>
    <name evidence="1" type="ORF">KSW82_07915</name>
</gene>
<evidence type="ECO:0000313" key="2">
    <source>
        <dbReference type="Proteomes" id="UP001196765"/>
    </source>
</evidence>
<sequence>MAATVFNQAQLELLDMMQWVKSPEVLAELKQVISDFFAKKGQEELDAMWERGEITEEKLKSFETLHERTPYRGLRNL</sequence>
<evidence type="ECO:0000313" key="1">
    <source>
        <dbReference type="EMBL" id="MBV3387664.1"/>
    </source>
</evidence>
<dbReference type="Proteomes" id="UP001196765">
    <property type="component" value="Unassembled WGS sequence"/>
</dbReference>
<dbReference type="EMBL" id="JAHOEI010000024">
    <property type="protein sequence ID" value="MBV3387664.1"/>
    <property type="molecule type" value="Genomic_DNA"/>
</dbReference>
<keyword evidence="1" id="KW-0418">Kinase</keyword>
<dbReference type="AlphaFoldDB" id="A0AAW4MY97"/>